<dbReference type="InterPro" id="IPR050468">
    <property type="entry name" value="Cuticle_Struct_Prot"/>
</dbReference>
<dbReference type="GO" id="GO:0062129">
    <property type="term" value="C:chitin-based extracellular matrix"/>
    <property type="evidence" value="ECO:0007669"/>
    <property type="project" value="TreeGrafter"/>
</dbReference>
<sequence>MEQFVLLLVTITLVLGSPIAQEGNLGFIGNADGGLVLAVADDEQQSVAVLNLGDDENVVGMDVNQGDNYRYETRYFDQGGGYQFGYDSYNVQENEAQHFRHEMKRSDGTVVGRYGYKDPNGKLRVTNYVSDKGGFQILEPNVLVQLEPVVDNENVQGNEIQARARSNIIELIEEPEYALPVVHAAIPPGARNLQNGPHSYGYFLSHP</sequence>
<dbReference type="EMBL" id="CAXKWB010001111">
    <property type="protein sequence ID" value="CAL4063333.1"/>
    <property type="molecule type" value="Genomic_DNA"/>
</dbReference>
<organism evidence="4 5">
    <name type="scientific">Meganyctiphanes norvegica</name>
    <name type="common">Northern krill</name>
    <name type="synonym">Thysanopoda norvegica</name>
    <dbReference type="NCBI Taxonomy" id="48144"/>
    <lineage>
        <taxon>Eukaryota</taxon>
        <taxon>Metazoa</taxon>
        <taxon>Ecdysozoa</taxon>
        <taxon>Arthropoda</taxon>
        <taxon>Crustacea</taxon>
        <taxon>Multicrustacea</taxon>
        <taxon>Malacostraca</taxon>
        <taxon>Eumalacostraca</taxon>
        <taxon>Eucarida</taxon>
        <taxon>Euphausiacea</taxon>
        <taxon>Euphausiidae</taxon>
        <taxon>Meganyctiphanes</taxon>
    </lineage>
</organism>
<keyword evidence="1 2" id="KW-0193">Cuticle</keyword>
<keyword evidence="5" id="KW-1185">Reference proteome</keyword>
<accession>A0AAV2PT14</accession>
<dbReference type="InterPro" id="IPR000618">
    <property type="entry name" value="Insect_cuticle"/>
</dbReference>
<dbReference type="GO" id="GO:0008010">
    <property type="term" value="F:structural constituent of chitin-based larval cuticle"/>
    <property type="evidence" value="ECO:0007669"/>
    <property type="project" value="TreeGrafter"/>
</dbReference>
<dbReference type="PANTHER" id="PTHR10380:SF173">
    <property type="entry name" value="CUTICULAR PROTEIN 47EF, ISOFORM C-RELATED"/>
    <property type="match status" value="1"/>
</dbReference>
<comment type="caution">
    <text evidence="4">The sequence shown here is derived from an EMBL/GenBank/DDBJ whole genome shotgun (WGS) entry which is preliminary data.</text>
</comment>
<keyword evidence="3" id="KW-0732">Signal</keyword>
<gene>
    <name evidence="4" type="ORF">MNOR_LOCUS3296</name>
</gene>
<proteinExistence type="predicted"/>
<protein>
    <submittedName>
        <fullName evidence="4">Uncharacterized protein</fullName>
    </submittedName>
</protein>
<dbReference type="AlphaFoldDB" id="A0AAV2PT14"/>
<dbReference type="Proteomes" id="UP001497623">
    <property type="component" value="Unassembled WGS sequence"/>
</dbReference>
<reference evidence="4 5" key="1">
    <citation type="submission" date="2024-05" db="EMBL/GenBank/DDBJ databases">
        <authorList>
            <person name="Wallberg A."/>
        </authorList>
    </citation>
    <scope>NUCLEOTIDE SEQUENCE [LARGE SCALE GENOMIC DNA]</scope>
</reference>
<dbReference type="Pfam" id="PF00379">
    <property type="entry name" value="Chitin_bind_4"/>
    <property type="match status" value="1"/>
</dbReference>
<evidence type="ECO:0000256" key="2">
    <source>
        <dbReference type="PROSITE-ProRule" id="PRU00497"/>
    </source>
</evidence>
<feature type="chain" id="PRO_5043797116" evidence="3">
    <location>
        <begin position="17"/>
        <end position="207"/>
    </location>
</feature>
<name>A0AAV2PT14_MEGNR</name>
<evidence type="ECO:0000256" key="1">
    <source>
        <dbReference type="ARBA" id="ARBA00022460"/>
    </source>
</evidence>
<dbReference type="PROSITE" id="PS51155">
    <property type="entry name" value="CHIT_BIND_RR_2"/>
    <property type="match status" value="1"/>
</dbReference>
<dbReference type="PANTHER" id="PTHR10380">
    <property type="entry name" value="CUTICLE PROTEIN"/>
    <property type="match status" value="1"/>
</dbReference>
<evidence type="ECO:0000256" key="3">
    <source>
        <dbReference type="SAM" id="SignalP"/>
    </source>
</evidence>
<evidence type="ECO:0000313" key="5">
    <source>
        <dbReference type="Proteomes" id="UP001497623"/>
    </source>
</evidence>
<evidence type="ECO:0000313" key="4">
    <source>
        <dbReference type="EMBL" id="CAL4063333.1"/>
    </source>
</evidence>
<feature type="signal peptide" evidence="3">
    <location>
        <begin position="1"/>
        <end position="16"/>
    </location>
</feature>